<accession>A0A917PMY7</accession>
<dbReference type="SUPFAM" id="SSF50969">
    <property type="entry name" value="YVTN repeat-like/Quinoprotein amine dehydrogenase"/>
    <property type="match status" value="1"/>
</dbReference>
<evidence type="ECO:0000313" key="3">
    <source>
        <dbReference type="Proteomes" id="UP000636956"/>
    </source>
</evidence>
<keyword evidence="1" id="KW-0732">Signal</keyword>
<name>A0A917PMY7_9MICO</name>
<proteinExistence type="predicted"/>
<feature type="signal peptide" evidence="1">
    <location>
        <begin position="1"/>
        <end position="28"/>
    </location>
</feature>
<gene>
    <name evidence="2" type="ORF">GCM10011372_24860</name>
</gene>
<dbReference type="EMBL" id="BMMD01000014">
    <property type="protein sequence ID" value="GGJ85579.1"/>
    <property type="molecule type" value="Genomic_DNA"/>
</dbReference>
<feature type="chain" id="PRO_5036942175" description="LVIVD repeat-containing protein" evidence="1">
    <location>
        <begin position="29"/>
        <end position="649"/>
    </location>
</feature>
<reference evidence="2" key="2">
    <citation type="submission" date="2020-09" db="EMBL/GenBank/DDBJ databases">
        <authorList>
            <person name="Sun Q."/>
            <person name="Zhou Y."/>
        </authorList>
    </citation>
    <scope>NUCLEOTIDE SEQUENCE</scope>
    <source>
        <strain evidence="2">CGMCC 1.8984</strain>
    </source>
</reference>
<organism evidence="2 3">
    <name type="scientific">Agromyces bauzanensis</name>
    <dbReference type="NCBI Taxonomy" id="1308924"/>
    <lineage>
        <taxon>Bacteria</taxon>
        <taxon>Bacillati</taxon>
        <taxon>Actinomycetota</taxon>
        <taxon>Actinomycetes</taxon>
        <taxon>Micrococcales</taxon>
        <taxon>Microbacteriaceae</taxon>
        <taxon>Agromyces</taxon>
    </lineage>
</organism>
<dbReference type="Proteomes" id="UP000636956">
    <property type="component" value="Unassembled WGS sequence"/>
</dbReference>
<keyword evidence="3" id="KW-1185">Reference proteome</keyword>
<comment type="caution">
    <text evidence="2">The sequence shown here is derived from an EMBL/GenBank/DDBJ whole genome shotgun (WGS) entry which is preliminary data.</text>
</comment>
<evidence type="ECO:0000313" key="2">
    <source>
        <dbReference type="EMBL" id="GGJ85579.1"/>
    </source>
</evidence>
<sequence>MQRRTSILVSVVGAIALSTLGISAPAAADPDHQHGGDEGHLSGSGAWGNIDLLDVVDLTDTPDLIADVTVSPDGDTAYLANWGEPDCAGPETGGMNSPDAGAYIVDISDIETDPESAELIGFIPSHQDTRPGEGMQVVEITTASFSGDILVMNNEACGKNGKGGVTLYDVSDPSDPKKLSANFGDRSPGDRDTHQIHSAFAWDAGDRAYVVLVDNEEFPDVDILDITNPRRPVLVAEYDLNDFDVAQPELGLDESFLHDVVVKQIDGASIMLLSYWDGGYVLLDVTDPANADFLGDTEFADVDPELLESLGVSLTPEGNAHQAEFTLDDAFFIGTDEDFAPHRTDALEITSGAFQGEYPSVIVPGGQPPAYLDDLTLSGPVVYGGYGCPTSAPVPSPEDVPGYLDLLQPGDEQILVLQRGPTGDPSAPEGACFPGEKAHEAALVGWDAVLFVQRHVTPDDAFCGSGAFVDPIVAVCTTHDAFHKLFNEPPFDPAQWTYPEDIAIGQIGERIQVGSVFDGWGYVHLFDRMSLEELDTYAIDEAHDPDYAFGFGDLSVHEVATDPQDASLAYLSYYSGGLRSIQIMCGGAPYDPANPPADTGDCQLVEVGGYLDEAGNDFWGVQAFIGEDGRTYILGSDRDSGLWIFTVTE</sequence>
<evidence type="ECO:0008006" key="4">
    <source>
        <dbReference type="Google" id="ProtNLM"/>
    </source>
</evidence>
<dbReference type="AlphaFoldDB" id="A0A917PMY7"/>
<evidence type="ECO:0000256" key="1">
    <source>
        <dbReference type="SAM" id="SignalP"/>
    </source>
</evidence>
<dbReference type="InterPro" id="IPR011044">
    <property type="entry name" value="Quino_amine_DH_bsu"/>
</dbReference>
<reference evidence="2" key="1">
    <citation type="journal article" date="2014" name="Int. J. Syst. Evol. Microbiol.">
        <title>Complete genome sequence of Corynebacterium casei LMG S-19264T (=DSM 44701T), isolated from a smear-ripened cheese.</title>
        <authorList>
            <consortium name="US DOE Joint Genome Institute (JGI-PGF)"/>
            <person name="Walter F."/>
            <person name="Albersmeier A."/>
            <person name="Kalinowski J."/>
            <person name="Ruckert C."/>
        </authorList>
    </citation>
    <scope>NUCLEOTIDE SEQUENCE</scope>
    <source>
        <strain evidence="2">CGMCC 1.8984</strain>
    </source>
</reference>
<dbReference type="RefSeq" id="WP_188743755.1">
    <property type="nucleotide sequence ID" value="NZ_BAABFW010000017.1"/>
</dbReference>
<protein>
    <recommendedName>
        <fullName evidence="4">LVIVD repeat-containing protein</fullName>
    </recommendedName>
</protein>